<evidence type="ECO:0000313" key="3">
    <source>
        <dbReference type="Proteomes" id="UP001237642"/>
    </source>
</evidence>
<evidence type="ECO:0000256" key="1">
    <source>
        <dbReference type="SAM" id="MobiDB-lite"/>
    </source>
</evidence>
<dbReference type="AlphaFoldDB" id="A0AAD8HWC2"/>
<feature type="compositionally biased region" description="Basic and acidic residues" evidence="1">
    <location>
        <begin position="399"/>
        <end position="419"/>
    </location>
</feature>
<keyword evidence="3" id="KW-1185">Reference proteome</keyword>
<gene>
    <name evidence="2" type="ORF">POM88_030658</name>
</gene>
<sequence>MGLKRTFDEEGLQELSFKHPKQLDSDNSCGAPQKPTSLPDINPSCGAFQKTDTSGDAIGDFCDSLSKNDSSNAPSKFNCTPVSSGTNGNREEDIGSQTMLYSCVNPESFEFTFPRHNFIQFKDAYSSLLNSPPTKEVPIGPDHQAEIPEGDLTVSYIHSIDFINGIVNYSGGFIMGSCVIPMPELELSDDIGKAIDSKIDCNCLDADSVRCVQQHVKEAREELKGKIGLEKFVGLGFLEMGEEVAYKWTEEEEDLFHEVVYGNPVSYRRNFWVHLSTMFPSRSKEDLVSYYFNVFMLRRRAAQNRSSWLETDSDDDEWKGIGGPFGMTGEDERSAAISFNQDVLVDHGDDSQHEYDDDDDDDDSSSDDNDDDNDNGDEHDIEDNDDGDPQVGKVGATENLERESHSRKGDDEYSDDHRFNHMPHHLAKSLGSFKEFLDVEENSCTSFEIQPCVNGSHHPIYERGAFQETKVNGACEKLSDVNCDGSTDKFGCHYSVDFCDSKVWDVTYPVGPMEAVDLLPTYNMMEEIFGPCNWNKSNNVKWLP</sequence>
<reference evidence="2" key="1">
    <citation type="submission" date="2023-02" db="EMBL/GenBank/DDBJ databases">
        <title>Genome of toxic invasive species Heracleum sosnowskyi carries increased number of genes despite the absence of recent whole-genome duplications.</title>
        <authorList>
            <person name="Schelkunov M."/>
            <person name="Shtratnikova V."/>
            <person name="Makarenko M."/>
            <person name="Klepikova A."/>
            <person name="Omelchenko D."/>
            <person name="Novikova G."/>
            <person name="Obukhova E."/>
            <person name="Bogdanov V."/>
            <person name="Penin A."/>
            <person name="Logacheva M."/>
        </authorList>
    </citation>
    <scope>NUCLEOTIDE SEQUENCE</scope>
    <source>
        <strain evidence="2">Hsosn_3</strain>
        <tissue evidence="2">Leaf</tissue>
    </source>
</reference>
<comment type="caution">
    <text evidence="2">The sequence shown here is derived from an EMBL/GenBank/DDBJ whole genome shotgun (WGS) entry which is preliminary data.</text>
</comment>
<reference evidence="2" key="2">
    <citation type="submission" date="2023-05" db="EMBL/GenBank/DDBJ databases">
        <authorList>
            <person name="Schelkunov M.I."/>
        </authorList>
    </citation>
    <scope>NUCLEOTIDE SEQUENCE</scope>
    <source>
        <strain evidence="2">Hsosn_3</strain>
        <tissue evidence="2">Leaf</tissue>
    </source>
</reference>
<feature type="region of interest" description="Disordered" evidence="1">
    <location>
        <begin position="347"/>
        <end position="419"/>
    </location>
</feature>
<organism evidence="2 3">
    <name type="scientific">Heracleum sosnowskyi</name>
    <dbReference type="NCBI Taxonomy" id="360622"/>
    <lineage>
        <taxon>Eukaryota</taxon>
        <taxon>Viridiplantae</taxon>
        <taxon>Streptophyta</taxon>
        <taxon>Embryophyta</taxon>
        <taxon>Tracheophyta</taxon>
        <taxon>Spermatophyta</taxon>
        <taxon>Magnoliopsida</taxon>
        <taxon>eudicotyledons</taxon>
        <taxon>Gunneridae</taxon>
        <taxon>Pentapetalae</taxon>
        <taxon>asterids</taxon>
        <taxon>campanulids</taxon>
        <taxon>Apiales</taxon>
        <taxon>Apiaceae</taxon>
        <taxon>Apioideae</taxon>
        <taxon>apioid superclade</taxon>
        <taxon>Tordylieae</taxon>
        <taxon>Tordyliinae</taxon>
        <taxon>Heracleum</taxon>
    </lineage>
</organism>
<dbReference type="Proteomes" id="UP001237642">
    <property type="component" value="Unassembled WGS sequence"/>
</dbReference>
<feature type="compositionally biased region" description="Polar residues" evidence="1">
    <location>
        <begin position="25"/>
        <end position="36"/>
    </location>
</feature>
<dbReference type="PANTHER" id="PTHR46872:SF5">
    <property type="entry name" value="MYB-LIKE DOMAIN-CONTAINING PROTEIN"/>
    <property type="match status" value="1"/>
</dbReference>
<proteinExistence type="predicted"/>
<evidence type="ECO:0000313" key="2">
    <source>
        <dbReference type="EMBL" id="KAK1374465.1"/>
    </source>
</evidence>
<feature type="region of interest" description="Disordered" evidence="1">
    <location>
        <begin position="306"/>
        <end position="330"/>
    </location>
</feature>
<dbReference type="PANTHER" id="PTHR46872">
    <property type="entry name" value="DNA BINDING PROTEIN"/>
    <property type="match status" value="1"/>
</dbReference>
<dbReference type="CDD" id="cd00167">
    <property type="entry name" value="SANT"/>
    <property type="match status" value="1"/>
</dbReference>
<protein>
    <submittedName>
        <fullName evidence="2">HTH myb-type domain-containing protein</fullName>
    </submittedName>
</protein>
<feature type="region of interest" description="Disordered" evidence="1">
    <location>
        <begin position="1"/>
        <end position="49"/>
    </location>
</feature>
<dbReference type="EMBL" id="JAUIZM010000007">
    <property type="protein sequence ID" value="KAK1374465.1"/>
    <property type="molecule type" value="Genomic_DNA"/>
</dbReference>
<dbReference type="InterPro" id="IPR001005">
    <property type="entry name" value="SANT/Myb"/>
</dbReference>
<feature type="compositionally biased region" description="Acidic residues" evidence="1">
    <location>
        <begin position="355"/>
        <end position="388"/>
    </location>
</feature>
<accession>A0AAD8HWC2</accession>
<name>A0AAD8HWC2_9APIA</name>